<protein>
    <recommendedName>
        <fullName evidence="2">Terminase large subunit gp17-like C-terminal domain-containing protein</fullName>
    </recommendedName>
</protein>
<comment type="caution">
    <text evidence="3">The sequence shown here is derived from an EMBL/GenBank/DDBJ whole genome shotgun (WGS) entry which is preliminary data.</text>
</comment>
<dbReference type="InterPro" id="IPR035421">
    <property type="entry name" value="Terminase_6C"/>
</dbReference>
<evidence type="ECO:0000259" key="2">
    <source>
        <dbReference type="Pfam" id="PF17289"/>
    </source>
</evidence>
<evidence type="ECO:0000313" key="3">
    <source>
        <dbReference type="EMBL" id="TQE98998.1"/>
    </source>
</evidence>
<accession>A0A540VQJ0</accession>
<reference evidence="3 4" key="1">
    <citation type="submission" date="2019-06" db="EMBL/GenBank/DDBJ databases">
        <title>Metagenome assembled Genome of Spiribacter salinus SL48-SHIP from the microbial mat of Salt Lake 48 (Novosibirsk region, Russia).</title>
        <authorList>
            <person name="Shipova A."/>
            <person name="Rozanov A.S."/>
            <person name="Bryanskaya A.V."/>
            <person name="Peltek S.E."/>
        </authorList>
    </citation>
    <scope>NUCLEOTIDE SEQUENCE [LARGE SCALE GENOMIC DNA]</scope>
    <source>
        <strain evidence="3">SL48-SHIP-2</strain>
    </source>
</reference>
<name>A0A540VQJ0_9GAMM</name>
<evidence type="ECO:0000313" key="4">
    <source>
        <dbReference type="Proteomes" id="UP000315400"/>
    </source>
</evidence>
<keyword evidence="1" id="KW-1188">Viral release from host cell</keyword>
<gene>
    <name evidence="3" type="ORF">FKY71_10860</name>
</gene>
<dbReference type="AlphaFoldDB" id="A0A540VQJ0"/>
<dbReference type="Pfam" id="PF17289">
    <property type="entry name" value="Terminase_6C"/>
    <property type="match status" value="1"/>
</dbReference>
<organism evidence="3 4">
    <name type="scientific">Spiribacter salinus</name>
    <dbReference type="NCBI Taxonomy" id="1335746"/>
    <lineage>
        <taxon>Bacteria</taxon>
        <taxon>Pseudomonadati</taxon>
        <taxon>Pseudomonadota</taxon>
        <taxon>Gammaproteobacteria</taxon>
        <taxon>Chromatiales</taxon>
        <taxon>Ectothiorhodospiraceae</taxon>
        <taxon>Spiribacter</taxon>
    </lineage>
</organism>
<feature type="domain" description="Terminase large subunit gp17-like C-terminal" evidence="2">
    <location>
        <begin position="17"/>
        <end position="186"/>
    </location>
</feature>
<sequence>MKPGESVRPQPKARFTVGLDLGQAQDYSALSVVQHVGREYHVRDLRRWQLGTRYPDVVADVAELVRTRVLQGPRLVVDATGVGRPVVEMFEDAGLHPYAVWITGGDKVQRDGTEYRVPKRELASTLQALLQSGRLKFARGLRHGDTLRREMQHFKVKVNLATGHDSYEHWREGDHDDLVLSLAMACWMGEHGRSGKSASMAL</sequence>
<evidence type="ECO:0000256" key="1">
    <source>
        <dbReference type="ARBA" id="ARBA00022612"/>
    </source>
</evidence>
<proteinExistence type="predicted"/>
<dbReference type="EMBL" id="VIFK01000103">
    <property type="protein sequence ID" value="TQE98998.1"/>
    <property type="molecule type" value="Genomic_DNA"/>
</dbReference>
<dbReference type="Gene3D" id="3.30.420.240">
    <property type="match status" value="1"/>
</dbReference>
<dbReference type="Proteomes" id="UP000315400">
    <property type="component" value="Unassembled WGS sequence"/>
</dbReference>